<dbReference type="Gene3D" id="3.90.550.10">
    <property type="entry name" value="Spore Coat Polysaccharide Biosynthesis Protein SpsA, Chain A"/>
    <property type="match status" value="1"/>
</dbReference>
<dbReference type="EMBL" id="FTOU01000016">
    <property type="protein sequence ID" value="SIT08054.1"/>
    <property type="molecule type" value="Genomic_DNA"/>
</dbReference>
<proteinExistence type="inferred from homology"/>
<name>A0AA45W7A5_9RHOB</name>
<dbReference type="Pfam" id="PF00535">
    <property type="entry name" value="Glycos_transf_2"/>
    <property type="match status" value="1"/>
</dbReference>
<dbReference type="Proteomes" id="UP000186216">
    <property type="component" value="Unassembled WGS sequence"/>
</dbReference>
<evidence type="ECO:0000313" key="5">
    <source>
        <dbReference type="EMBL" id="SIT08054.1"/>
    </source>
</evidence>
<feature type="domain" description="Glycosyltransferase 2-like" evidence="4">
    <location>
        <begin position="15"/>
        <end position="138"/>
    </location>
</feature>
<evidence type="ECO:0000256" key="2">
    <source>
        <dbReference type="ARBA" id="ARBA00022676"/>
    </source>
</evidence>
<evidence type="ECO:0000256" key="3">
    <source>
        <dbReference type="ARBA" id="ARBA00022679"/>
    </source>
</evidence>
<dbReference type="InterPro" id="IPR029044">
    <property type="entry name" value="Nucleotide-diphossugar_trans"/>
</dbReference>
<protein>
    <submittedName>
        <fullName evidence="5 6">Glycosyltransferase</fullName>
    </submittedName>
</protein>
<comment type="similarity">
    <text evidence="1">Belongs to the glycosyltransferase 2 family.</text>
</comment>
<keyword evidence="8" id="KW-1185">Reference proteome</keyword>
<sequence>MTQDIPPEKSRIAAVLVTYNRLDRLRETLPRLLDSGPARVVVVDNAATDGTAEFLAAQTDPRVKTLTMPENCGGAGGFEAGMDWLIAEEEPDWVLLLDDDAWPEKEALTIFAETVAALPPDTGAVAAAVYSPDGSLAEMNRPGYNPFWHPRMLWATLTRGNRAGFKQPDKAYIPASGPAENRLIEIDTASFVGFFVSRAGWRKAGLPEGGLFIYGDDILYSLRLRRSGLRMFFDPATRFVHDCGSMDQNFVYHPLWKIYYHCRNGVDIARASAGPLIFPLALAWYVVIWARRARHAAPAERPAYRRLMWIGIRDGLLRRRGRVDEVHRMAAAQAEMGRKP</sequence>
<dbReference type="Proteomes" id="UP001215549">
    <property type="component" value="Chromosome"/>
</dbReference>
<evidence type="ECO:0000259" key="4">
    <source>
        <dbReference type="Pfam" id="PF00535"/>
    </source>
</evidence>
<dbReference type="SUPFAM" id="SSF53448">
    <property type="entry name" value="Nucleotide-diphospho-sugar transferases"/>
    <property type="match status" value="1"/>
</dbReference>
<gene>
    <name evidence="6" type="ORF">JHX88_20485</name>
    <name evidence="5" type="ORF">SAMN05421772_11655</name>
</gene>
<keyword evidence="2" id="KW-0328">Glycosyltransferase</keyword>
<dbReference type="EMBL" id="CP067140">
    <property type="protein sequence ID" value="WCR03126.1"/>
    <property type="molecule type" value="Genomic_DNA"/>
</dbReference>
<accession>A0AA45W7A5</accession>
<dbReference type="PANTHER" id="PTHR43179">
    <property type="entry name" value="RHAMNOSYLTRANSFERASE WBBL"/>
    <property type="match status" value="1"/>
</dbReference>
<evidence type="ECO:0000256" key="1">
    <source>
        <dbReference type="ARBA" id="ARBA00006739"/>
    </source>
</evidence>
<dbReference type="GO" id="GO:0016757">
    <property type="term" value="F:glycosyltransferase activity"/>
    <property type="evidence" value="ECO:0007669"/>
    <property type="project" value="UniProtKB-KW"/>
</dbReference>
<dbReference type="AlphaFoldDB" id="A0AA45W7A5"/>
<dbReference type="RefSeq" id="WP_176011485.1">
    <property type="nucleotide sequence ID" value="NZ_CP067140.1"/>
</dbReference>
<dbReference type="PANTHER" id="PTHR43179:SF12">
    <property type="entry name" value="GALACTOFURANOSYLTRANSFERASE GLFT2"/>
    <property type="match status" value="1"/>
</dbReference>
<evidence type="ECO:0000313" key="8">
    <source>
        <dbReference type="Proteomes" id="UP001215549"/>
    </source>
</evidence>
<evidence type="ECO:0000313" key="6">
    <source>
        <dbReference type="EMBL" id="WCR03126.1"/>
    </source>
</evidence>
<dbReference type="InterPro" id="IPR001173">
    <property type="entry name" value="Glyco_trans_2-like"/>
</dbReference>
<evidence type="ECO:0000313" key="7">
    <source>
        <dbReference type="Proteomes" id="UP000186216"/>
    </source>
</evidence>
<organism evidence="5 7">
    <name type="scientific">Paracoccus saliphilus</name>
    <dbReference type="NCBI Taxonomy" id="405559"/>
    <lineage>
        <taxon>Bacteria</taxon>
        <taxon>Pseudomonadati</taxon>
        <taxon>Pseudomonadota</taxon>
        <taxon>Alphaproteobacteria</taxon>
        <taxon>Rhodobacterales</taxon>
        <taxon>Paracoccaceae</taxon>
        <taxon>Paracoccus</taxon>
    </lineage>
</organism>
<reference evidence="5 7" key="1">
    <citation type="submission" date="2017-01" db="EMBL/GenBank/DDBJ databases">
        <authorList>
            <person name="Varghese N."/>
            <person name="Submissions S."/>
        </authorList>
    </citation>
    <scope>NUCLEOTIDE SEQUENCE [LARGE SCALE GENOMIC DNA]</scope>
    <source>
        <strain evidence="5 7">DSM 18447</strain>
    </source>
</reference>
<keyword evidence="3" id="KW-0808">Transferase</keyword>
<reference evidence="6 8" key="2">
    <citation type="submission" date="2021-01" db="EMBL/GenBank/DDBJ databases">
        <title>Biogeographic distribution of Paracoccus.</title>
        <authorList>
            <person name="Hollensteiner J."/>
            <person name="Leineberger J."/>
            <person name="Brinkhoff T."/>
            <person name="Daniel R."/>
        </authorList>
    </citation>
    <scope>NUCLEOTIDE SEQUENCE [LARGE SCALE GENOMIC DNA]</scope>
    <source>
        <strain evidence="6 8">DSM 18447</strain>
    </source>
</reference>